<dbReference type="Proteomes" id="UP000184287">
    <property type="component" value="Unassembled WGS sequence"/>
</dbReference>
<evidence type="ECO:0000313" key="2">
    <source>
        <dbReference type="Proteomes" id="UP000184287"/>
    </source>
</evidence>
<organism evidence="1 2">
    <name type="scientific">Pedobacter caeni</name>
    <dbReference type="NCBI Taxonomy" id="288992"/>
    <lineage>
        <taxon>Bacteria</taxon>
        <taxon>Pseudomonadati</taxon>
        <taxon>Bacteroidota</taxon>
        <taxon>Sphingobacteriia</taxon>
        <taxon>Sphingobacteriales</taxon>
        <taxon>Sphingobacteriaceae</taxon>
        <taxon>Pedobacter</taxon>
    </lineage>
</organism>
<dbReference type="STRING" id="288992.SAMN04488522_103946"/>
<keyword evidence="2" id="KW-1185">Reference proteome</keyword>
<dbReference type="AlphaFoldDB" id="A0A1M5F5N1"/>
<sequence>MDILFDNVIAFRPQPKIGRSYGISIKYFDDLSSEVVKRLDYQIHLFVQQYKNLDNTWQLSFDKDELFINQHEPDLVSEQLAHLAMKALFPVKVDVNSKNEVFRGIANHEDILKRWEETVLKMNDKYEGDLVELFIEKMSEKIGNKHELLHALANDMFWQTFFHPQYFRYEQNLSKEMVFEFPVLPYQLIRFKGKQSLSDGYSSLGTYKVGFTGEAEIPAGTPYEGRGNGKAKMKLEAKFDLDQNGGLLKYAVINWGIEQQDGEHISRSNRVQFSAYEIATENKINKEENGVERADEPKVSSAKKGFWERMLG</sequence>
<dbReference type="EMBL" id="FQUQ01000003">
    <property type="protein sequence ID" value="SHF86827.1"/>
    <property type="molecule type" value="Genomic_DNA"/>
</dbReference>
<gene>
    <name evidence="1" type="ORF">SAMN04488522_103946</name>
</gene>
<dbReference type="OrthoDB" id="1014182at2"/>
<evidence type="ECO:0000313" key="1">
    <source>
        <dbReference type="EMBL" id="SHF86827.1"/>
    </source>
</evidence>
<reference evidence="2" key="1">
    <citation type="submission" date="2016-11" db="EMBL/GenBank/DDBJ databases">
        <authorList>
            <person name="Varghese N."/>
            <person name="Submissions S."/>
        </authorList>
    </citation>
    <scope>NUCLEOTIDE SEQUENCE [LARGE SCALE GENOMIC DNA]</scope>
    <source>
        <strain evidence="2">DSM 16990</strain>
    </source>
</reference>
<proteinExistence type="predicted"/>
<dbReference type="RefSeq" id="WP_073232653.1">
    <property type="nucleotide sequence ID" value="NZ_FQUQ01000003.1"/>
</dbReference>
<accession>A0A1M5F5N1</accession>
<name>A0A1M5F5N1_9SPHI</name>
<protein>
    <submittedName>
        <fullName evidence="1">Uncharacterized protein</fullName>
    </submittedName>
</protein>